<keyword evidence="5" id="KW-1185">Reference proteome</keyword>
<gene>
    <name evidence="4" type="ORF">GCM10009092_02770</name>
</gene>
<dbReference type="InterPro" id="IPR036097">
    <property type="entry name" value="HisK_dim/P_sf"/>
</dbReference>
<dbReference type="InterPro" id="IPR036890">
    <property type="entry name" value="HATPase_C_sf"/>
</dbReference>
<organism evidence="4 5">
    <name type="scientific">Bowmanella denitrificans</name>
    <dbReference type="NCBI Taxonomy" id="366582"/>
    <lineage>
        <taxon>Bacteria</taxon>
        <taxon>Pseudomonadati</taxon>
        <taxon>Pseudomonadota</taxon>
        <taxon>Gammaproteobacteria</taxon>
        <taxon>Alteromonadales</taxon>
        <taxon>Alteromonadaceae</taxon>
        <taxon>Bowmanella</taxon>
    </lineage>
</organism>
<dbReference type="SUPFAM" id="SSF55874">
    <property type="entry name" value="ATPase domain of HSP90 chaperone/DNA topoisomerase II/histidine kinase"/>
    <property type="match status" value="1"/>
</dbReference>
<dbReference type="PRINTS" id="PR00344">
    <property type="entry name" value="BCTRLSENSOR"/>
</dbReference>
<dbReference type="GO" id="GO:0016301">
    <property type="term" value="F:kinase activity"/>
    <property type="evidence" value="ECO:0007669"/>
    <property type="project" value="UniProtKB-KW"/>
</dbReference>
<sequence>MLATLENLLLEVSKSDRIDMGDMREAEEMILQSLLKGLNIKRAGIWMRDDALDGIRCSLLIDLHHQSRLEDILLTRQQYPDYFAALDEERRISADNALSHPATKEFAESYLKPLGITSMLDLPIRHRGRVVGIVCCEHIGAAKVWTADEKTFAGVLADMVGRAISAKERNEYARQLEVSNESLEALVQKRTASLEQTLDSLKMAQQQLVENEKMASLGSLVAGVAHEVNTPLGIAVTAASHCQLVLGELKAAVQDNQLTRSLLNSTLENMDDSLNLINHNLARAAELVQNFKKTAVDQHNLALTEFELGDYIQVVMSSLLPILKSKKIHFELLNPVAISMYSYPGALAQILTNLVNNAAHHAFEQDADNQICIQLKPNNSDKVELLFRDNGSGMPAEIKRRIFEPFYTTKRGQGGSGLGLSISYNLATAKLKGKMSVESSPGQGTEFRLVLPRKVS</sequence>
<comment type="catalytic activity">
    <reaction evidence="1">
        <text>ATP + protein L-histidine = ADP + protein N-phospho-L-histidine.</text>
        <dbReference type="EC" id="2.7.13.3"/>
    </reaction>
</comment>
<evidence type="ECO:0000313" key="4">
    <source>
        <dbReference type="EMBL" id="GAA0341677.1"/>
    </source>
</evidence>
<dbReference type="Gene3D" id="1.10.287.130">
    <property type="match status" value="1"/>
</dbReference>
<dbReference type="EC" id="2.7.13.3" evidence="2"/>
<dbReference type="SMART" id="SM00387">
    <property type="entry name" value="HATPase_c"/>
    <property type="match status" value="1"/>
</dbReference>
<keyword evidence="4" id="KW-0418">Kinase</keyword>
<dbReference type="Gene3D" id="3.30.450.40">
    <property type="match status" value="1"/>
</dbReference>
<dbReference type="SMART" id="SM00065">
    <property type="entry name" value="GAF"/>
    <property type="match status" value="1"/>
</dbReference>
<dbReference type="InterPro" id="IPR029016">
    <property type="entry name" value="GAF-like_dom_sf"/>
</dbReference>
<dbReference type="SUPFAM" id="SSF47384">
    <property type="entry name" value="Homodimeric domain of signal transducing histidine kinase"/>
    <property type="match status" value="1"/>
</dbReference>
<accession>A0ABP3GCG6</accession>
<dbReference type="InterPro" id="IPR004358">
    <property type="entry name" value="Sig_transdc_His_kin-like_C"/>
</dbReference>
<dbReference type="PANTHER" id="PTHR43065:SF42">
    <property type="entry name" value="TWO-COMPONENT SENSOR PPRA"/>
    <property type="match status" value="1"/>
</dbReference>
<evidence type="ECO:0000256" key="1">
    <source>
        <dbReference type="ARBA" id="ARBA00000085"/>
    </source>
</evidence>
<keyword evidence="4" id="KW-0808">Transferase</keyword>
<reference evidence="5" key="1">
    <citation type="journal article" date="2019" name="Int. J. Syst. Evol. Microbiol.">
        <title>The Global Catalogue of Microorganisms (GCM) 10K type strain sequencing project: providing services to taxonomists for standard genome sequencing and annotation.</title>
        <authorList>
            <consortium name="The Broad Institute Genomics Platform"/>
            <consortium name="The Broad Institute Genome Sequencing Center for Infectious Disease"/>
            <person name="Wu L."/>
            <person name="Ma J."/>
        </authorList>
    </citation>
    <scope>NUCLEOTIDE SEQUENCE [LARGE SCALE GENOMIC DNA]</scope>
    <source>
        <strain evidence="5">JCM 13378</strain>
    </source>
</reference>
<dbReference type="Gene3D" id="3.30.565.10">
    <property type="entry name" value="Histidine kinase-like ATPase, C-terminal domain"/>
    <property type="match status" value="1"/>
</dbReference>
<dbReference type="InterPro" id="IPR005467">
    <property type="entry name" value="His_kinase_dom"/>
</dbReference>
<dbReference type="InterPro" id="IPR003594">
    <property type="entry name" value="HATPase_dom"/>
</dbReference>
<dbReference type="Pfam" id="PF02518">
    <property type="entry name" value="HATPase_c"/>
    <property type="match status" value="1"/>
</dbReference>
<dbReference type="SUPFAM" id="SSF55781">
    <property type="entry name" value="GAF domain-like"/>
    <property type="match status" value="1"/>
</dbReference>
<feature type="domain" description="Histidine kinase" evidence="3">
    <location>
        <begin position="223"/>
        <end position="455"/>
    </location>
</feature>
<comment type="caution">
    <text evidence="4">The sequence shown here is derived from an EMBL/GenBank/DDBJ whole genome shotgun (WGS) entry which is preliminary data.</text>
</comment>
<proteinExistence type="predicted"/>
<evidence type="ECO:0000259" key="3">
    <source>
        <dbReference type="PROSITE" id="PS50109"/>
    </source>
</evidence>
<dbReference type="RefSeq" id="WP_343840863.1">
    <property type="nucleotide sequence ID" value="NZ_BAAAEI010000002.1"/>
</dbReference>
<dbReference type="PANTHER" id="PTHR43065">
    <property type="entry name" value="SENSOR HISTIDINE KINASE"/>
    <property type="match status" value="1"/>
</dbReference>
<dbReference type="EMBL" id="BAAAEI010000002">
    <property type="protein sequence ID" value="GAA0341677.1"/>
    <property type="molecule type" value="Genomic_DNA"/>
</dbReference>
<name>A0ABP3GCG6_9ALTE</name>
<dbReference type="Pfam" id="PF01590">
    <property type="entry name" value="GAF"/>
    <property type="match status" value="1"/>
</dbReference>
<evidence type="ECO:0000313" key="5">
    <source>
        <dbReference type="Proteomes" id="UP001501757"/>
    </source>
</evidence>
<dbReference type="Proteomes" id="UP001501757">
    <property type="component" value="Unassembled WGS sequence"/>
</dbReference>
<evidence type="ECO:0000256" key="2">
    <source>
        <dbReference type="ARBA" id="ARBA00012438"/>
    </source>
</evidence>
<protein>
    <recommendedName>
        <fullName evidence="2">histidine kinase</fullName>
        <ecNumber evidence="2">2.7.13.3</ecNumber>
    </recommendedName>
</protein>
<dbReference type="InterPro" id="IPR003018">
    <property type="entry name" value="GAF"/>
</dbReference>
<dbReference type="PROSITE" id="PS50109">
    <property type="entry name" value="HIS_KIN"/>
    <property type="match status" value="1"/>
</dbReference>